<dbReference type="Proteomes" id="UP000838412">
    <property type="component" value="Chromosome 14"/>
</dbReference>
<feature type="region of interest" description="Disordered" evidence="3">
    <location>
        <begin position="662"/>
        <end position="722"/>
    </location>
</feature>
<keyword evidence="7" id="KW-1185">Reference proteome</keyword>
<feature type="compositionally biased region" description="Polar residues" evidence="3">
    <location>
        <begin position="710"/>
        <end position="722"/>
    </location>
</feature>
<proteinExistence type="inferred from homology"/>
<dbReference type="InterPro" id="IPR051093">
    <property type="entry name" value="Neuroligin/BSAL"/>
</dbReference>
<protein>
    <submittedName>
        <fullName evidence="6">NLGN4X protein</fullName>
    </submittedName>
</protein>
<accession>A0A8J9Z077</accession>
<gene>
    <name evidence="6" type="primary">NLGN4X</name>
    <name evidence="6" type="ORF">BLAG_LOCUS7347</name>
</gene>
<dbReference type="AlphaFoldDB" id="A0A8J9Z077"/>
<dbReference type="OrthoDB" id="408631at2759"/>
<feature type="compositionally biased region" description="Polar residues" evidence="3">
    <location>
        <begin position="662"/>
        <end position="686"/>
    </location>
</feature>
<dbReference type="InterPro" id="IPR019819">
    <property type="entry name" value="Carboxylesterase_B_CS"/>
</dbReference>
<evidence type="ECO:0000256" key="4">
    <source>
        <dbReference type="SAM" id="Phobius"/>
    </source>
</evidence>
<dbReference type="Gene3D" id="3.40.50.1820">
    <property type="entry name" value="alpha/beta hydrolase"/>
    <property type="match status" value="1"/>
</dbReference>
<dbReference type="InterPro" id="IPR029058">
    <property type="entry name" value="AB_hydrolase_fold"/>
</dbReference>
<reference evidence="6" key="1">
    <citation type="submission" date="2022-01" db="EMBL/GenBank/DDBJ databases">
        <authorList>
            <person name="Braso-Vives M."/>
        </authorList>
    </citation>
    <scope>NUCLEOTIDE SEQUENCE</scope>
</reference>
<feature type="transmembrane region" description="Helical" evidence="4">
    <location>
        <begin position="724"/>
        <end position="750"/>
    </location>
</feature>
<dbReference type="EMBL" id="OV696699">
    <property type="protein sequence ID" value="CAH1244799.1"/>
    <property type="molecule type" value="Genomic_DNA"/>
</dbReference>
<evidence type="ECO:0000259" key="5">
    <source>
        <dbReference type="Pfam" id="PF00135"/>
    </source>
</evidence>
<keyword evidence="4" id="KW-0472">Membrane</keyword>
<organism evidence="6 7">
    <name type="scientific">Branchiostoma lanceolatum</name>
    <name type="common">Common lancelet</name>
    <name type="synonym">Amphioxus lanceolatum</name>
    <dbReference type="NCBI Taxonomy" id="7740"/>
    <lineage>
        <taxon>Eukaryota</taxon>
        <taxon>Metazoa</taxon>
        <taxon>Chordata</taxon>
        <taxon>Cephalochordata</taxon>
        <taxon>Leptocardii</taxon>
        <taxon>Amphioxiformes</taxon>
        <taxon>Branchiostomatidae</taxon>
        <taxon>Branchiostoma</taxon>
    </lineage>
</organism>
<evidence type="ECO:0000256" key="1">
    <source>
        <dbReference type="ARBA" id="ARBA00005964"/>
    </source>
</evidence>
<name>A0A8J9Z077_BRALA</name>
<feature type="domain" description="Carboxylesterase type B" evidence="5">
    <location>
        <begin position="75"/>
        <end position="623"/>
    </location>
</feature>
<evidence type="ECO:0000256" key="2">
    <source>
        <dbReference type="ARBA" id="ARBA00022729"/>
    </source>
</evidence>
<dbReference type="PANTHER" id="PTHR43903">
    <property type="entry name" value="NEUROLIGIN"/>
    <property type="match status" value="1"/>
</dbReference>
<feature type="region of interest" description="Disordered" evidence="3">
    <location>
        <begin position="757"/>
        <end position="831"/>
    </location>
</feature>
<dbReference type="FunFam" id="3.40.50.1820:FF:000505">
    <property type="entry name" value="Uncharacterized protein"/>
    <property type="match status" value="1"/>
</dbReference>
<keyword evidence="4" id="KW-1133">Transmembrane helix</keyword>
<dbReference type="SUPFAM" id="SSF53474">
    <property type="entry name" value="alpha/beta-Hydrolases"/>
    <property type="match status" value="1"/>
</dbReference>
<sequence length="831" mass="92710">MRNVPSAKRTVMAPVIFQEDTPSLCRRDNKRSAVKEDCCLHLSGEMARRVSMGLLWCTLTALMVGVSADSYSWHVVSTKYGPVRGRRVPAPKYGMKSVTRYLGIPYAKPPVDSFRFRPPQTPEPWVEMREFDRPGPSCPQIVAANNDTLTFAFAQRNILQPYIATMDEDCLYLNIYSPEISGPPDPNERYPLAVMVFVHGGGYTTGTGNAYDGTVLASHGLVVVVTINYRLGIFGFLSTGDKTAPGNYGLLDQVAALRWINENIGNFGGDPSRVTLFGIGAGAASVNLLTLSPLAAGLFRRVILHSGSALSTWSMADDPFRLVTTIAEKLDCCRVDVAQTVQCLRNKSYQKLLLTDIKSSRSSQYYSIFGPVVDGQVIPDEPRRLLEGDLFRSYDFMVGIAEDEGYTYLENLSDIEYGISENGYKAVVNDFVNQVFPYRENEITDAILFLYTNWGNNTNRTRRGGLVRLFTEQQVAVPLVEVANLHSVRNSESSTYMFAFNYRTNHSPHPNWVGACHGEELPLIFGASIAAMGMYGHLNFTKGESMLSGAVMTYWSNFAKSGDPNKPQAQKTRFIHQRPNIYENLEWKRYSIENCPTCAENYLHLGLRPRLALGFRSQRVAFWIDLVPKLLYPQAVPSNNYLYPDVETHGLCETLDIHQPGSDVSITHPGQGTKTTTVRKGTNCVTLPTPAAPTVSKDNSPPPTLDDQDWQNTRESSKQGTGNIYPQLSVVIAIGTALLVVNITVFIICFSRGKDQDSRNLENGHTRKRARHTVYDDNSSIKSHQLSDHDSSREKEMIHKTETIELKEQRSSKRSQLDPTEGFDSKTLVHL</sequence>
<evidence type="ECO:0000313" key="6">
    <source>
        <dbReference type="EMBL" id="CAH1244799.1"/>
    </source>
</evidence>
<keyword evidence="2" id="KW-0732">Signal</keyword>
<dbReference type="Pfam" id="PF00135">
    <property type="entry name" value="COesterase"/>
    <property type="match status" value="1"/>
</dbReference>
<feature type="compositionally biased region" description="Basic and acidic residues" evidence="3">
    <location>
        <begin position="785"/>
        <end position="811"/>
    </location>
</feature>
<dbReference type="PROSITE" id="PS00941">
    <property type="entry name" value="CARBOXYLESTERASE_B_2"/>
    <property type="match status" value="1"/>
</dbReference>
<evidence type="ECO:0000313" key="7">
    <source>
        <dbReference type="Proteomes" id="UP000838412"/>
    </source>
</evidence>
<keyword evidence="4" id="KW-0812">Transmembrane</keyword>
<evidence type="ECO:0000256" key="3">
    <source>
        <dbReference type="SAM" id="MobiDB-lite"/>
    </source>
</evidence>
<dbReference type="InterPro" id="IPR002018">
    <property type="entry name" value="CarbesteraseB"/>
</dbReference>
<comment type="similarity">
    <text evidence="1">Belongs to the type-B carboxylesterase/lipase family.</text>
</comment>